<reference evidence="1 2" key="1">
    <citation type="journal article" date="2015" name="Genome Announc.">
        <title>Genomes of Geoalkalibacter ferrihydriticus Z-0531T and Geoalkalibacter subterraneus Red1T, Two Haloalkaliphilic Metal-Reducing Deltaproteobacteria.</title>
        <authorList>
            <person name="Badalamenti J.P."/>
            <person name="Krajmalnik-Brown R."/>
            <person name="Torres C.I."/>
            <person name="Bond D.R."/>
        </authorList>
    </citation>
    <scope>NUCLEOTIDE SEQUENCE [LARGE SCALE GENOMIC DNA]</scope>
    <source>
        <strain evidence="1 2">Red1</strain>
        <plasmid evidence="2">Plasmid pGSUB1</plasmid>
    </source>
</reference>
<dbReference type="EMBL" id="CP010312">
    <property type="protein sequence ID" value="AJF08266.1"/>
    <property type="molecule type" value="Genomic_DNA"/>
</dbReference>
<organism evidence="1 2">
    <name type="scientific">Geoalkalibacter subterraneus</name>
    <dbReference type="NCBI Taxonomy" id="483547"/>
    <lineage>
        <taxon>Bacteria</taxon>
        <taxon>Pseudomonadati</taxon>
        <taxon>Thermodesulfobacteriota</taxon>
        <taxon>Desulfuromonadia</taxon>
        <taxon>Desulfuromonadales</taxon>
        <taxon>Geoalkalibacteraceae</taxon>
        <taxon>Geoalkalibacter</taxon>
    </lineage>
</organism>
<dbReference type="RefSeq" id="WP_040202924.1">
    <property type="nucleotide sequence ID" value="NZ_CP010312.1"/>
</dbReference>
<protein>
    <submittedName>
        <fullName evidence="1">Uncharacterized protein</fullName>
    </submittedName>
</protein>
<evidence type="ECO:0000313" key="1">
    <source>
        <dbReference type="EMBL" id="AJF08266.1"/>
    </source>
</evidence>
<proteinExistence type="predicted"/>
<accession>A0A0B5FXE9</accession>
<gene>
    <name evidence="1" type="ORF">GSUB_17465</name>
</gene>
<keyword evidence="1" id="KW-0614">Plasmid</keyword>
<dbReference type="Proteomes" id="UP000035036">
    <property type="component" value="Plasmid pGSUB1"/>
</dbReference>
<sequence>MENEKSLCESCNDPLEGLEAERRRADQIDVNFKWVFDYVEKMHEILCPRRTGTWQMRVEAARNEVEKIKLALPDDYSESKEWKAGGPVERIDWLKFFVKQYREENERLWKDDNELLGMSQKDQWEQDRKLMLHYRQALGKIAKFCDGEADQIARDALSECFIDDSENNQLRDELEAEKQRYRSVMDKEVMAVLKAAEGYYEERNDSLKGVNLARNYIEARDQFFETVREWKKKGETLCTKDS</sequence>
<dbReference type="HOGENOM" id="CLU_1145910_0_0_7"/>
<keyword evidence="2" id="KW-1185">Reference proteome</keyword>
<evidence type="ECO:0000313" key="2">
    <source>
        <dbReference type="Proteomes" id="UP000035036"/>
    </source>
</evidence>
<geneLocation type="plasmid" evidence="1 2">
    <name>pGSUB1</name>
</geneLocation>
<dbReference type="KEGG" id="gsb:GSUB_17465"/>
<name>A0A0B5FXE9_9BACT</name>
<dbReference type="AlphaFoldDB" id="A0A0B5FXE9"/>